<reference evidence="2" key="1">
    <citation type="submission" date="2016-07" db="EMBL/GenBank/DDBJ databases">
        <authorList>
            <person name="Florea S."/>
            <person name="Webb J.S."/>
            <person name="Jaromczyk J."/>
            <person name="Schardl C.L."/>
        </authorList>
    </citation>
    <scope>NUCLEOTIDE SEQUENCE [LARGE SCALE GENOMIC DNA]</scope>
    <source>
        <strain evidence="2">MV-1</strain>
    </source>
</reference>
<dbReference type="STRING" id="28181.BEN30_09420"/>
<dbReference type="EMBL" id="MCGG01000021">
    <property type="protein sequence ID" value="OEJ67629.1"/>
    <property type="molecule type" value="Genomic_DNA"/>
</dbReference>
<name>A0A1E5Q8J3_9PROT</name>
<evidence type="ECO:0000313" key="1">
    <source>
        <dbReference type="EMBL" id="OEJ67629.1"/>
    </source>
</evidence>
<accession>A0A1E5Q8J3</accession>
<comment type="caution">
    <text evidence="1">The sequence shown here is derived from an EMBL/GenBank/DDBJ whole genome shotgun (WGS) entry which is preliminary data.</text>
</comment>
<protein>
    <submittedName>
        <fullName evidence="1">Uncharacterized protein</fullName>
    </submittedName>
</protein>
<sequence>MIKLLVKLSMINTLMKHKPNIDLRGLAETLIELSIISTQSELSSLAGKQLSWTSSTLARNRNPSIDALTHLYVNISDILFDTKEYAISVADQEDAESYLVAAADLKNITELLWGEIEERCQNA</sequence>
<evidence type="ECO:0000313" key="2">
    <source>
        <dbReference type="Proteomes" id="UP000095347"/>
    </source>
</evidence>
<gene>
    <name evidence="1" type="ORF">BEN30_09420</name>
</gene>
<proteinExistence type="predicted"/>
<keyword evidence="2" id="KW-1185">Reference proteome</keyword>
<dbReference type="AlphaFoldDB" id="A0A1E5Q8J3"/>
<dbReference type="Proteomes" id="UP000095347">
    <property type="component" value="Unassembled WGS sequence"/>
</dbReference>
<organism evidence="1 2">
    <name type="scientific">Magnetovibrio blakemorei</name>
    <dbReference type="NCBI Taxonomy" id="28181"/>
    <lineage>
        <taxon>Bacteria</taxon>
        <taxon>Pseudomonadati</taxon>
        <taxon>Pseudomonadota</taxon>
        <taxon>Alphaproteobacteria</taxon>
        <taxon>Rhodospirillales</taxon>
        <taxon>Magnetovibrionaceae</taxon>
        <taxon>Magnetovibrio</taxon>
    </lineage>
</organism>